<dbReference type="GeneID" id="104699135"/>
<organism evidence="2 3">
    <name type="scientific">Camelina sativa</name>
    <name type="common">False flax</name>
    <name type="synonym">Myagrum sativum</name>
    <dbReference type="NCBI Taxonomy" id="90675"/>
    <lineage>
        <taxon>Eukaryota</taxon>
        <taxon>Viridiplantae</taxon>
        <taxon>Streptophyta</taxon>
        <taxon>Embryophyta</taxon>
        <taxon>Tracheophyta</taxon>
        <taxon>Spermatophyta</taxon>
        <taxon>Magnoliopsida</taxon>
        <taxon>eudicotyledons</taxon>
        <taxon>Gunneridae</taxon>
        <taxon>Pentapetalae</taxon>
        <taxon>rosids</taxon>
        <taxon>malvids</taxon>
        <taxon>Brassicales</taxon>
        <taxon>Brassicaceae</taxon>
        <taxon>Camelineae</taxon>
        <taxon>Camelina</taxon>
    </lineage>
</organism>
<evidence type="ECO:0000313" key="2">
    <source>
        <dbReference type="Proteomes" id="UP000694864"/>
    </source>
</evidence>
<evidence type="ECO:0000313" key="3">
    <source>
        <dbReference type="RefSeq" id="XP_010412779.1"/>
    </source>
</evidence>
<dbReference type="InterPro" id="IPR001810">
    <property type="entry name" value="F-box_dom"/>
</dbReference>
<dbReference type="CDD" id="cd22160">
    <property type="entry name" value="F-box_AtFBL13-like"/>
    <property type="match status" value="1"/>
</dbReference>
<feature type="domain" description="FBD" evidence="1">
    <location>
        <begin position="344"/>
        <end position="414"/>
    </location>
</feature>
<dbReference type="Pfam" id="PF08387">
    <property type="entry name" value="FBD"/>
    <property type="match status" value="1"/>
</dbReference>
<name>A0ABM0SL38_CAMSA</name>
<dbReference type="Proteomes" id="UP000694864">
    <property type="component" value="Chromosome 6"/>
</dbReference>
<dbReference type="InterPro" id="IPR050232">
    <property type="entry name" value="FBL13/AtMIF1-like"/>
</dbReference>
<dbReference type="InterPro" id="IPR036047">
    <property type="entry name" value="F-box-like_dom_sf"/>
</dbReference>
<reference evidence="3" key="2">
    <citation type="submission" date="2025-08" db="UniProtKB">
        <authorList>
            <consortium name="RefSeq"/>
        </authorList>
    </citation>
    <scope>IDENTIFICATION</scope>
    <source>
        <tissue evidence="3">Leaf</tissue>
    </source>
</reference>
<sequence length="416" mass="47940">MDRISGLCDELLIKILLYVPTKVAVSTSILSKRWEYLWMWLPKFDYGSKHYSPSDCEMLQCFLEKNLPLHRAPVIESFRLVCSSEFKAENIKLWVVIAVSRCLRKLKVYYSSYPMKPNILPSNLYTCKSLVILKLEGNILLDVPRMGVLPSLKTLQLKRVIYFNEESLQRLLSNCPVLEDLLVDLREVDNMGKLTVVVPSLQSLSLYIPYNFDIDEIEIRTPFLKYFKLEDCNDKSHYCLVENMPNLMEAYVEVGLDNIKSLIGSITSVKRLSICISSKAMYDEGFVFNQLEHLKICFGEFSSNLLVRLLKDSSNLQVLDLSEMDDHCHEDMMVNWIQPSTVPECMLLSLQTLKWWGYIGTPGERDVAVYILKNVVHLKTMTVTSFEVEVPKFEMIKELALSSRASTACQLVFNCR</sequence>
<keyword evidence="2" id="KW-1185">Reference proteome</keyword>
<dbReference type="InterPro" id="IPR006566">
    <property type="entry name" value="FBD"/>
</dbReference>
<dbReference type="PANTHER" id="PTHR31900:SF28">
    <property type="entry name" value="FBD DOMAIN-CONTAINING PROTEIN"/>
    <property type="match status" value="1"/>
</dbReference>
<accession>A0ABM0SL38</accession>
<gene>
    <name evidence="3" type="primary">LOC104699135</name>
</gene>
<proteinExistence type="predicted"/>
<dbReference type="InterPro" id="IPR032675">
    <property type="entry name" value="LRR_dom_sf"/>
</dbReference>
<dbReference type="SUPFAM" id="SSF52047">
    <property type="entry name" value="RNI-like"/>
    <property type="match status" value="1"/>
</dbReference>
<dbReference type="Pfam" id="PF24758">
    <property type="entry name" value="LRR_At5g56370"/>
    <property type="match status" value="1"/>
</dbReference>
<reference evidence="2" key="1">
    <citation type="journal article" date="2014" name="Nat. Commun.">
        <title>The emerging biofuel crop Camelina sativa retains a highly undifferentiated hexaploid genome structure.</title>
        <authorList>
            <person name="Kagale S."/>
            <person name="Koh C."/>
            <person name="Nixon J."/>
            <person name="Bollina V."/>
            <person name="Clarke W.E."/>
            <person name="Tuteja R."/>
            <person name="Spillane C."/>
            <person name="Robinson S.J."/>
            <person name="Links M.G."/>
            <person name="Clarke C."/>
            <person name="Higgins E.E."/>
            <person name="Huebert T."/>
            <person name="Sharpe A.G."/>
            <person name="Parkin I.A."/>
        </authorList>
    </citation>
    <scope>NUCLEOTIDE SEQUENCE [LARGE SCALE GENOMIC DNA]</scope>
    <source>
        <strain evidence="2">cv. DH55</strain>
    </source>
</reference>
<dbReference type="InterPro" id="IPR055411">
    <property type="entry name" value="LRR_FXL15/At3g58940/PEG3-like"/>
</dbReference>
<dbReference type="SMART" id="SM00579">
    <property type="entry name" value="FBD"/>
    <property type="match status" value="1"/>
</dbReference>
<dbReference type="Gene3D" id="3.80.10.10">
    <property type="entry name" value="Ribonuclease Inhibitor"/>
    <property type="match status" value="1"/>
</dbReference>
<evidence type="ECO:0000259" key="1">
    <source>
        <dbReference type="SMART" id="SM00579"/>
    </source>
</evidence>
<dbReference type="RefSeq" id="XP_010412779.1">
    <property type="nucleotide sequence ID" value="XM_010414477.2"/>
</dbReference>
<dbReference type="InterPro" id="IPR053781">
    <property type="entry name" value="F-box_AtFBL13-like"/>
</dbReference>
<dbReference type="SUPFAM" id="SSF81383">
    <property type="entry name" value="F-box domain"/>
    <property type="match status" value="1"/>
</dbReference>
<dbReference type="PANTHER" id="PTHR31900">
    <property type="entry name" value="F-BOX/RNI SUPERFAMILY PROTEIN-RELATED"/>
    <property type="match status" value="1"/>
</dbReference>
<protein>
    <submittedName>
        <fullName evidence="3">FBD-associated F-box protein At4g10400-like</fullName>
    </submittedName>
</protein>
<dbReference type="Pfam" id="PF00646">
    <property type="entry name" value="F-box"/>
    <property type="match status" value="1"/>
</dbReference>